<feature type="region of interest" description="Disordered" evidence="1">
    <location>
        <begin position="118"/>
        <end position="138"/>
    </location>
</feature>
<proteinExistence type="predicted"/>
<dbReference type="AlphaFoldDB" id="A0A7G9R2S7"/>
<name>A0A7G9R2S7_9MICO</name>
<dbReference type="InterPro" id="IPR013096">
    <property type="entry name" value="Cupin_2"/>
</dbReference>
<keyword evidence="4" id="KW-1185">Reference proteome</keyword>
<dbReference type="PANTHER" id="PTHR43346:SF1">
    <property type="entry name" value="QUERCETIN 2,3-DIOXYGENASE-RELATED"/>
    <property type="match status" value="1"/>
</dbReference>
<protein>
    <submittedName>
        <fullName evidence="3">Cupin domain-containing protein</fullName>
    </submittedName>
</protein>
<dbReference type="Pfam" id="PF07883">
    <property type="entry name" value="Cupin_2"/>
    <property type="match status" value="1"/>
</dbReference>
<sequence>MTDHGPSPFVTNIEAATLGNDTYRTTLWTGGNLQLTVMAIEPGHDIGLEVHPDHDQFLRVEEGTARVQMGPAEDDLSFDETVSEDWAVFVPAGSWHNLTNVGAEPLKLYSIYSPPEHPHGTVHATKEEADAAEAEHPH</sequence>
<dbReference type="InterPro" id="IPR052538">
    <property type="entry name" value="Flavonoid_dioxygenase-like"/>
</dbReference>
<dbReference type="SUPFAM" id="SSF51182">
    <property type="entry name" value="RmlC-like cupins"/>
    <property type="match status" value="1"/>
</dbReference>
<feature type="domain" description="Cupin type-2" evidence="2">
    <location>
        <begin position="37"/>
        <end position="112"/>
    </location>
</feature>
<evidence type="ECO:0000259" key="2">
    <source>
        <dbReference type="Pfam" id="PF07883"/>
    </source>
</evidence>
<dbReference type="Gene3D" id="2.60.120.10">
    <property type="entry name" value="Jelly Rolls"/>
    <property type="match status" value="1"/>
</dbReference>
<reference evidence="3 4" key="1">
    <citation type="submission" date="2020-08" db="EMBL/GenBank/DDBJ databases">
        <title>Genome sequence of Phycicoccus endophyticus JCM 31784T.</title>
        <authorList>
            <person name="Hyun D.-W."/>
            <person name="Bae J.-W."/>
        </authorList>
    </citation>
    <scope>NUCLEOTIDE SEQUENCE [LARGE SCALE GENOMIC DNA]</scope>
    <source>
        <strain evidence="3 4">JCM 31784</strain>
    </source>
</reference>
<dbReference type="InterPro" id="IPR011051">
    <property type="entry name" value="RmlC_Cupin_sf"/>
</dbReference>
<dbReference type="CDD" id="cd02223">
    <property type="entry name" value="cupin_Bh2720-like"/>
    <property type="match status" value="1"/>
</dbReference>
<dbReference type="RefSeq" id="WP_166103629.1">
    <property type="nucleotide sequence ID" value="NZ_BMMY01000002.1"/>
</dbReference>
<evidence type="ECO:0000313" key="3">
    <source>
        <dbReference type="EMBL" id="QNN49902.1"/>
    </source>
</evidence>
<evidence type="ECO:0000256" key="1">
    <source>
        <dbReference type="SAM" id="MobiDB-lite"/>
    </source>
</evidence>
<dbReference type="InterPro" id="IPR014710">
    <property type="entry name" value="RmlC-like_jellyroll"/>
</dbReference>
<organism evidence="3 4">
    <name type="scientific">Phycicoccus endophyticus</name>
    <dbReference type="NCBI Taxonomy" id="1690220"/>
    <lineage>
        <taxon>Bacteria</taxon>
        <taxon>Bacillati</taxon>
        <taxon>Actinomycetota</taxon>
        <taxon>Actinomycetes</taxon>
        <taxon>Micrococcales</taxon>
        <taxon>Intrasporangiaceae</taxon>
        <taxon>Phycicoccus</taxon>
    </lineage>
</organism>
<gene>
    <name evidence="3" type="ORF">H9L10_02095</name>
</gene>
<accession>A0A7G9R2S7</accession>
<dbReference type="KEGG" id="pei:H9L10_02095"/>
<dbReference type="Proteomes" id="UP000515976">
    <property type="component" value="Chromosome"/>
</dbReference>
<dbReference type="PANTHER" id="PTHR43346">
    <property type="entry name" value="LIGAND BINDING DOMAIN PROTEIN, PUTATIVE (AFU_ORTHOLOGUE AFUA_6G14370)-RELATED"/>
    <property type="match status" value="1"/>
</dbReference>
<evidence type="ECO:0000313" key="4">
    <source>
        <dbReference type="Proteomes" id="UP000515976"/>
    </source>
</evidence>
<dbReference type="EMBL" id="CP060712">
    <property type="protein sequence ID" value="QNN49902.1"/>
    <property type="molecule type" value="Genomic_DNA"/>
</dbReference>